<evidence type="ECO:0000256" key="1">
    <source>
        <dbReference type="ARBA" id="ARBA00004389"/>
    </source>
</evidence>
<evidence type="ECO:0000256" key="11">
    <source>
        <dbReference type="SAM" id="Phobius"/>
    </source>
</evidence>
<dbReference type="Proteomes" id="UP000694383">
    <property type="component" value="Unplaced"/>
</dbReference>
<dbReference type="GO" id="GO:0036502">
    <property type="term" value="C:Derlin-1-VIMP complex"/>
    <property type="evidence" value="ECO:0007669"/>
    <property type="project" value="TreeGrafter"/>
</dbReference>
<sequence>MDGAEIFDVSDKNPRRSLRNPDLSSWTVTGNFWHDDRSQFVDVTGSLCCERVDLPAVEEVLARFGWALLLLCSALYLLVKFLKRRPRGGSEEPAPEPEGRVEALEAARRRMQEELDSRAAQYREKMRQQEEQKRRQKIESWENMQTGRSCREARSSQASEETGPSSVPKPKKDKKSLRSADYSPLGGQGGGSCSWRPGRRGPSSGG</sequence>
<reference evidence="12" key="1">
    <citation type="submission" date="2025-08" db="UniProtKB">
        <authorList>
            <consortium name="Ensembl"/>
        </authorList>
    </citation>
    <scope>IDENTIFICATION</scope>
</reference>
<dbReference type="Ensembl" id="ENSOSIT00000004540.1">
    <property type="protein sequence ID" value="ENSOSIP00000004238.1"/>
    <property type="gene ID" value="ENSOSIG00000002875.1"/>
</dbReference>
<protein>
    <recommendedName>
        <fullName evidence="14">Selenoprotein S</fullName>
    </recommendedName>
</protein>
<keyword evidence="4" id="KW-0963">Cytoplasm</keyword>
<evidence type="ECO:0000313" key="13">
    <source>
        <dbReference type="Proteomes" id="UP000694383"/>
    </source>
</evidence>
<evidence type="ECO:0000256" key="9">
    <source>
        <dbReference type="ARBA" id="ARBA00023136"/>
    </source>
</evidence>
<evidence type="ECO:0000256" key="4">
    <source>
        <dbReference type="ARBA" id="ARBA00022490"/>
    </source>
</evidence>
<dbReference type="GO" id="GO:0030970">
    <property type="term" value="P:retrograde protein transport, ER to cytosol"/>
    <property type="evidence" value="ECO:0007669"/>
    <property type="project" value="TreeGrafter"/>
</dbReference>
<keyword evidence="7" id="KW-0712">Selenocysteine</keyword>
<evidence type="ECO:0000256" key="8">
    <source>
        <dbReference type="ARBA" id="ARBA00022989"/>
    </source>
</evidence>
<dbReference type="GeneTree" id="ENSGT00940000166109"/>
<dbReference type="GO" id="GO:0036513">
    <property type="term" value="C:Derlin-1 retrotranslocation complex"/>
    <property type="evidence" value="ECO:0007669"/>
    <property type="project" value="TreeGrafter"/>
</dbReference>
<evidence type="ECO:0000256" key="5">
    <source>
        <dbReference type="ARBA" id="ARBA00022692"/>
    </source>
</evidence>
<dbReference type="PANTHER" id="PTHR28621">
    <property type="entry name" value="SELENOPROTEIN S"/>
    <property type="match status" value="1"/>
</dbReference>
<comment type="similarity">
    <text evidence="3">Belongs to the selenoprotein S family.</text>
</comment>
<proteinExistence type="inferred from homology"/>
<evidence type="ECO:0000256" key="3">
    <source>
        <dbReference type="ARBA" id="ARBA00011034"/>
    </source>
</evidence>
<evidence type="ECO:0000256" key="7">
    <source>
        <dbReference type="ARBA" id="ARBA00022933"/>
    </source>
</evidence>
<dbReference type="PANTHER" id="PTHR28621:SF1">
    <property type="entry name" value="SELENOPROTEIN S"/>
    <property type="match status" value="1"/>
</dbReference>
<dbReference type="GO" id="GO:0030968">
    <property type="term" value="P:endoplasmic reticulum unfolded protein response"/>
    <property type="evidence" value="ECO:0007669"/>
    <property type="project" value="TreeGrafter"/>
</dbReference>
<name>A0A8C7WWF5_9TELE</name>
<keyword evidence="6" id="KW-0256">Endoplasmic reticulum</keyword>
<dbReference type="InterPro" id="IPR009703">
    <property type="entry name" value="Selenoprotein_S"/>
</dbReference>
<accession>A0A8C7WWF5</accession>
<evidence type="ECO:0000313" key="12">
    <source>
        <dbReference type="Ensembl" id="ENSOSIP00000004238.1"/>
    </source>
</evidence>
<feature type="compositionally biased region" description="Low complexity" evidence="10">
    <location>
        <begin position="193"/>
        <end position="206"/>
    </location>
</feature>
<dbReference type="Gene3D" id="6.10.250.2950">
    <property type="match status" value="1"/>
</dbReference>
<keyword evidence="8 11" id="KW-1133">Transmembrane helix</keyword>
<evidence type="ECO:0000256" key="10">
    <source>
        <dbReference type="SAM" id="MobiDB-lite"/>
    </source>
</evidence>
<reference evidence="12" key="2">
    <citation type="submission" date="2025-09" db="UniProtKB">
        <authorList>
            <consortium name="Ensembl"/>
        </authorList>
    </citation>
    <scope>IDENTIFICATION</scope>
</reference>
<keyword evidence="13" id="KW-1185">Reference proteome</keyword>
<dbReference type="AlphaFoldDB" id="A0A8C7WWF5"/>
<dbReference type="Pfam" id="PF06936">
    <property type="entry name" value="Selenoprotein_S"/>
    <property type="match status" value="1"/>
</dbReference>
<evidence type="ECO:0000256" key="6">
    <source>
        <dbReference type="ARBA" id="ARBA00022824"/>
    </source>
</evidence>
<keyword evidence="5 11" id="KW-0812">Transmembrane</keyword>
<feature type="compositionally biased region" description="Basic and acidic residues" evidence="10">
    <location>
        <begin position="109"/>
        <end position="140"/>
    </location>
</feature>
<feature type="transmembrane region" description="Helical" evidence="11">
    <location>
        <begin position="60"/>
        <end position="79"/>
    </location>
</feature>
<evidence type="ECO:0000256" key="2">
    <source>
        <dbReference type="ARBA" id="ARBA00004496"/>
    </source>
</evidence>
<evidence type="ECO:0008006" key="14">
    <source>
        <dbReference type="Google" id="ProtNLM"/>
    </source>
</evidence>
<comment type="subcellular location">
    <subcellularLocation>
        <location evidence="2">Cytoplasm</location>
    </subcellularLocation>
    <subcellularLocation>
        <location evidence="1">Endoplasmic reticulum membrane</location>
        <topology evidence="1">Single-pass membrane protein</topology>
    </subcellularLocation>
</comment>
<feature type="region of interest" description="Disordered" evidence="10">
    <location>
        <begin position="109"/>
        <end position="206"/>
    </location>
</feature>
<organism evidence="12 13">
    <name type="scientific">Oryzias sinensis</name>
    <name type="common">Chinese medaka</name>
    <dbReference type="NCBI Taxonomy" id="183150"/>
    <lineage>
        <taxon>Eukaryota</taxon>
        <taxon>Metazoa</taxon>
        <taxon>Chordata</taxon>
        <taxon>Craniata</taxon>
        <taxon>Vertebrata</taxon>
        <taxon>Euteleostomi</taxon>
        <taxon>Actinopterygii</taxon>
        <taxon>Neopterygii</taxon>
        <taxon>Teleostei</taxon>
        <taxon>Neoteleostei</taxon>
        <taxon>Acanthomorphata</taxon>
        <taxon>Ovalentaria</taxon>
        <taxon>Atherinomorphae</taxon>
        <taxon>Beloniformes</taxon>
        <taxon>Adrianichthyidae</taxon>
        <taxon>Oryziinae</taxon>
        <taxon>Oryzias</taxon>
    </lineage>
</organism>
<keyword evidence="9 11" id="KW-0472">Membrane</keyword>